<feature type="chain" id="PRO_5013587135" evidence="1">
    <location>
        <begin position="21"/>
        <end position="185"/>
    </location>
</feature>
<protein>
    <submittedName>
        <fullName evidence="2">Uncharacterized protein</fullName>
    </submittedName>
</protein>
<keyword evidence="3" id="KW-1185">Reference proteome</keyword>
<keyword evidence="1" id="KW-0732">Signal</keyword>
<proteinExistence type="predicted"/>
<comment type="caution">
    <text evidence="2">The sequence shown here is derived from an EMBL/GenBank/DDBJ whole genome shotgun (WGS) entry which is preliminary data.</text>
</comment>
<dbReference type="EMBL" id="MRZV01001722">
    <property type="protein sequence ID" value="PIK36197.1"/>
    <property type="molecule type" value="Genomic_DNA"/>
</dbReference>
<accession>A0A2G8JKD9</accession>
<evidence type="ECO:0000313" key="2">
    <source>
        <dbReference type="EMBL" id="PIK36197.1"/>
    </source>
</evidence>
<organism evidence="2 3">
    <name type="scientific">Stichopus japonicus</name>
    <name type="common">Sea cucumber</name>
    <dbReference type="NCBI Taxonomy" id="307972"/>
    <lineage>
        <taxon>Eukaryota</taxon>
        <taxon>Metazoa</taxon>
        <taxon>Echinodermata</taxon>
        <taxon>Eleutherozoa</taxon>
        <taxon>Echinozoa</taxon>
        <taxon>Holothuroidea</taxon>
        <taxon>Aspidochirotacea</taxon>
        <taxon>Aspidochirotida</taxon>
        <taxon>Stichopodidae</taxon>
        <taxon>Apostichopus</taxon>
    </lineage>
</organism>
<feature type="signal peptide" evidence="1">
    <location>
        <begin position="1"/>
        <end position="20"/>
    </location>
</feature>
<name>A0A2G8JKD9_STIJA</name>
<sequence>MQGLMIGAIVAAALLIGLLAACCCLCACLPACRTPPPKPAPLTYRPVARPRQLMRRYIIDGYEERWIPEERRIVEEDVVIEEPVEETREHYYLESSRYSDVESGEEADETQRLNLLRNVLHRTSRNPFICNETKVMYIHRVAQERQNSLGRILQTDRSMDETELNETEEPIKQQLLKPSTNTVEF</sequence>
<evidence type="ECO:0000256" key="1">
    <source>
        <dbReference type="SAM" id="SignalP"/>
    </source>
</evidence>
<gene>
    <name evidence="2" type="ORF">BSL78_26978</name>
</gene>
<dbReference type="Proteomes" id="UP000230750">
    <property type="component" value="Unassembled WGS sequence"/>
</dbReference>
<evidence type="ECO:0000313" key="3">
    <source>
        <dbReference type="Proteomes" id="UP000230750"/>
    </source>
</evidence>
<reference evidence="2 3" key="1">
    <citation type="journal article" date="2017" name="PLoS Biol.">
        <title>The sea cucumber genome provides insights into morphological evolution and visceral regeneration.</title>
        <authorList>
            <person name="Zhang X."/>
            <person name="Sun L."/>
            <person name="Yuan J."/>
            <person name="Sun Y."/>
            <person name="Gao Y."/>
            <person name="Zhang L."/>
            <person name="Li S."/>
            <person name="Dai H."/>
            <person name="Hamel J.F."/>
            <person name="Liu C."/>
            <person name="Yu Y."/>
            <person name="Liu S."/>
            <person name="Lin W."/>
            <person name="Guo K."/>
            <person name="Jin S."/>
            <person name="Xu P."/>
            <person name="Storey K.B."/>
            <person name="Huan P."/>
            <person name="Zhang T."/>
            <person name="Zhou Y."/>
            <person name="Zhang J."/>
            <person name="Lin C."/>
            <person name="Li X."/>
            <person name="Xing L."/>
            <person name="Huo D."/>
            <person name="Sun M."/>
            <person name="Wang L."/>
            <person name="Mercier A."/>
            <person name="Li F."/>
            <person name="Yang H."/>
            <person name="Xiang J."/>
        </authorList>
    </citation>
    <scope>NUCLEOTIDE SEQUENCE [LARGE SCALE GENOMIC DNA]</scope>
    <source>
        <strain evidence="2">Shaxun</strain>
        <tissue evidence="2">Muscle</tissue>
    </source>
</reference>
<dbReference type="AlphaFoldDB" id="A0A2G8JKD9"/>